<dbReference type="VEuPathDB" id="VectorBase:GPAI038940"/>
<name>A0A1B0A9Y4_GLOPL</name>
<reference evidence="2" key="1">
    <citation type="submission" date="2014-03" db="EMBL/GenBank/DDBJ databases">
        <authorList>
            <person name="Aksoy S."/>
            <person name="Warren W."/>
            <person name="Wilson R.K."/>
        </authorList>
    </citation>
    <scope>NUCLEOTIDE SEQUENCE [LARGE SCALE GENOMIC DNA]</scope>
    <source>
        <strain evidence="2">IAEA</strain>
    </source>
</reference>
<evidence type="ECO:0000313" key="2">
    <source>
        <dbReference type="Proteomes" id="UP000092445"/>
    </source>
</evidence>
<dbReference type="AlphaFoldDB" id="A0A1B0A9Y4"/>
<proteinExistence type="predicted"/>
<accession>A0A1B0A9Y4</accession>
<protein>
    <submittedName>
        <fullName evidence="1">Uncharacterized protein</fullName>
    </submittedName>
</protein>
<evidence type="ECO:0000313" key="1">
    <source>
        <dbReference type="EnsemblMetazoa" id="GPAI038940-PA"/>
    </source>
</evidence>
<dbReference type="Proteomes" id="UP000092445">
    <property type="component" value="Unassembled WGS sequence"/>
</dbReference>
<dbReference type="EnsemblMetazoa" id="GPAI038940-RA">
    <property type="protein sequence ID" value="GPAI038940-PA"/>
    <property type="gene ID" value="GPAI038940"/>
</dbReference>
<keyword evidence="2" id="KW-1185">Reference proteome</keyword>
<sequence>MSIGAEMIYNNAANEKYNNVMKCIMCEVNTFLIDMSWDLITELSIQNIFTEFKETYVFDGPFYTNKASVCRGISKQLYLFPLLDSGSICQNFKINNVLKFLQNIPELTMNTLYGVVSQPQADGNNSRAEEF</sequence>
<organism evidence="1 2">
    <name type="scientific">Glossina pallidipes</name>
    <name type="common">Tsetse fly</name>
    <dbReference type="NCBI Taxonomy" id="7398"/>
    <lineage>
        <taxon>Eukaryota</taxon>
        <taxon>Metazoa</taxon>
        <taxon>Ecdysozoa</taxon>
        <taxon>Arthropoda</taxon>
        <taxon>Hexapoda</taxon>
        <taxon>Insecta</taxon>
        <taxon>Pterygota</taxon>
        <taxon>Neoptera</taxon>
        <taxon>Endopterygota</taxon>
        <taxon>Diptera</taxon>
        <taxon>Brachycera</taxon>
        <taxon>Muscomorpha</taxon>
        <taxon>Hippoboscoidea</taxon>
        <taxon>Glossinidae</taxon>
        <taxon>Glossina</taxon>
    </lineage>
</organism>
<reference evidence="1" key="2">
    <citation type="submission" date="2020-05" db="UniProtKB">
        <authorList>
            <consortium name="EnsemblMetazoa"/>
        </authorList>
    </citation>
    <scope>IDENTIFICATION</scope>
    <source>
        <strain evidence="1">IAEA</strain>
    </source>
</reference>